<evidence type="ECO:0000313" key="1">
    <source>
        <dbReference type="EMBL" id="WHZ59308.1"/>
    </source>
</evidence>
<protein>
    <submittedName>
        <fullName evidence="1">Glycoside hydrolase family 76 protein</fullName>
    </submittedName>
</protein>
<dbReference type="EMBL" id="CP126116">
    <property type="protein sequence ID" value="WHZ59308.1"/>
    <property type="molecule type" value="Genomic_DNA"/>
</dbReference>
<reference evidence="2" key="1">
    <citation type="journal article" date="2025" name="Aquaculture">
        <title>Assessment of the bioflocculant production and safety properties of Metabacillus hrfriensis sp. nov. based on phenotypic and whole-genome sequencing analysis.</title>
        <authorList>
            <person name="Zhang R."/>
            <person name="Zhao Z."/>
            <person name="Luo L."/>
            <person name="Wang S."/>
            <person name="Guo K."/>
            <person name="Xu W."/>
        </authorList>
    </citation>
    <scope>NUCLEOTIDE SEQUENCE [LARGE SCALE GENOMIC DNA]</scope>
    <source>
        <strain evidence="2">CT-WN-B3</strain>
    </source>
</reference>
<keyword evidence="2" id="KW-1185">Reference proteome</keyword>
<sequence>MKSIVSLLITLSIFLSIFSPMSVQAKQHQTQNAERAVQSYESLQQYFYKEDSKLYLEEFPYQSGNPYSYVWPFSQAMAGTIDLSGVPKIGSDYEDDVQDRLDALELYWNEEKQPKGYDSYVLAPYGHGGDFFYDDNEWIGLEFIQLYKMTHDKKYLERAKEIFNLVVFGWDNDPSHPASGGVFWTQASWSSDRNTVSNAPGAELGFHLYEITGQTHYFQWAKKMYDWTNEYMLAPNGLFWDHIDLAGTIEKTQWSYNQGVMIGANVLLYRITNEKKYLTRSESIANAALAYYEEEERLYKQPARFNAIFFKNLLLLEAETKNKEYSHAMQTYADKVWEQYRDPETGLFKFDGEHSVTLLEQSAMVQIYASLAWKKKDYRKKA</sequence>
<keyword evidence="1" id="KW-0378">Hydrolase</keyword>
<dbReference type="Proteomes" id="UP001226091">
    <property type="component" value="Chromosome"/>
</dbReference>
<gene>
    <name evidence="1" type="ORF">QLQ22_08285</name>
</gene>
<name>A0ACD4RFL0_9BACI</name>
<accession>A0ACD4RFL0</accession>
<proteinExistence type="predicted"/>
<evidence type="ECO:0000313" key="2">
    <source>
        <dbReference type="Proteomes" id="UP001226091"/>
    </source>
</evidence>
<organism evidence="1 2">
    <name type="scientific">Metabacillus hrfriensis</name>
    <dbReference type="NCBI Taxonomy" id="3048891"/>
    <lineage>
        <taxon>Bacteria</taxon>
        <taxon>Bacillati</taxon>
        <taxon>Bacillota</taxon>
        <taxon>Bacilli</taxon>
        <taxon>Bacillales</taxon>
        <taxon>Bacillaceae</taxon>
        <taxon>Metabacillus</taxon>
    </lineage>
</organism>